<dbReference type="EMBL" id="CAJVQC010146196">
    <property type="protein sequence ID" value="CAG8845326.1"/>
    <property type="molecule type" value="Genomic_DNA"/>
</dbReference>
<proteinExistence type="predicted"/>
<comment type="caution">
    <text evidence="1">The sequence shown here is derived from an EMBL/GenBank/DDBJ whole genome shotgun (WGS) entry which is preliminary data.</text>
</comment>
<evidence type="ECO:0000313" key="1">
    <source>
        <dbReference type="EMBL" id="CAG8845326.1"/>
    </source>
</evidence>
<reference evidence="1" key="1">
    <citation type="submission" date="2021-06" db="EMBL/GenBank/DDBJ databases">
        <authorList>
            <person name="Kallberg Y."/>
            <person name="Tangrot J."/>
            <person name="Rosling A."/>
        </authorList>
    </citation>
    <scope>NUCLEOTIDE SEQUENCE</scope>
    <source>
        <strain evidence="1">MA461A</strain>
    </source>
</reference>
<evidence type="ECO:0000313" key="2">
    <source>
        <dbReference type="Proteomes" id="UP000789920"/>
    </source>
</evidence>
<keyword evidence="2" id="KW-1185">Reference proteome</keyword>
<dbReference type="Proteomes" id="UP000789920">
    <property type="component" value="Unassembled WGS sequence"/>
</dbReference>
<gene>
    <name evidence="1" type="ORF">RPERSI_LOCUS33614</name>
</gene>
<sequence>EGYKRLFQVLFQVIKEITGEYIKFYHIHNEGWACIIADLDHAQLKGLGMAIEEID</sequence>
<feature type="non-terminal residue" evidence="1">
    <location>
        <position position="55"/>
    </location>
</feature>
<organism evidence="1 2">
    <name type="scientific">Racocetra persica</name>
    <dbReference type="NCBI Taxonomy" id="160502"/>
    <lineage>
        <taxon>Eukaryota</taxon>
        <taxon>Fungi</taxon>
        <taxon>Fungi incertae sedis</taxon>
        <taxon>Mucoromycota</taxon>
        <taxon>Glomeromycotina</taxon>
        <taxon>Glomeromycetes</taxon>
        <taxon>Diversisporales</taxon>
        <taxon>Gigasporaceae</taxon>
        <taxon>Racocetra</taxon>
    </lineage>
</organism>
<accession>A0ACA9SPF9</accession>
<feature type="non-terminal residue" evidence="1">
    <location>
        <position position="1"/>
    </location>
</feature>
<protein>
    <submittedName>
        <fullName evidence="1">20223_t:CDS:1</fullName>
    </submittedName>
</protein>
<name>A0ACA9SPF9_9GLOM</name>